<accession>A0A366QSV9</accession>
<dbReference type="Proteomes" id="UP000253153">
    <property type="component" value="Unassembled WGS sequence"/>
</dbReference>
<comment type="caution">
    <text evidence="2">The sequence shown here is derived from an EMBL/GenBank/DDBJ whole genome shotgun (WGS) entry which is preliminary data.</text>
</comment>
<dbReference type="InterPro" id="IPR005493">
    <property type="entry name" value="RraA/RraA-like"/>
</dbReference>
<comment type="cofactor">
    <cofactor evidence="1">
        <name>Mg(2+)</name>
        <dbReference type="ChEBI" id="CHEBI:18420"/>
    </cofactor>
</comment>
<dbReference type="Pfam" id="PF03737">
    <property type="entry name" value="RraA-like"/>
    <property type="match status" value="1"/>
</dbReference>
<dbReference type="RefSeq" id="XP_031011023.1">
    <property type="nucleotide sequence ID" value="XM_031164855.1"/>
</dbReference>
<dbReference type="OrthoDB" id="1476984at2759"/>
<organism evidence="2 3">
    <name type="scientific">Fusarium coffeatum</name>
    <dbReference type="NCBI Taxonomy" id="231269"/>
    <lineage>
        <taxon>Eukaryota</taxon>
        <taxon>Fungi</taxon>
        <taxon>Dikarya</taxon>
        <taxon>Ascomycota</taxon>
        <taxon>Pezizomycotina</taxon>
        <taxon>Sordariomycetes</taxon>
        <taxon>Hypocreomycetidae</taxon>
        <taxon>Hypocreales</taxon>
        <taxon>Nectriaceae</taxon>
        <taxon>Fusarium</taxon>
        <taxon>Fusarium incarnatum-equiseti species complex</taxon>
    </lineage>
</organism>
<dbReference type="GO" id="GO:0008948">
    <property type="term" value="F:oxaloacetate decarboxylase activity"/>
    <property type="evidence" value="ECO:0007669"/>
    <property type="project" value="TreeGrafter"/>
</dbReference>
<dbReference type="CDD" id="cd16841">
    <property type="entry name" value="RraA_family"/>
    <property type="match status" value="1"/>
</dbReference>
<dbReference type="PANTHER" id="PTHR33254">
    <property type="entry name" value="4-HYDROXY-4-METHYL-2-OXOGLUTARATE ALDOLASE 3-RELATED"/>
    <property type="match status" value="1"/>
</dbReference>
<protein>
    <submittedName>
        <fullName evidence="2">Uncharacterized protein</fullName>
    </submittedName>
</protein>
<evidence type="ECO:0000256" key="1">
    <source>
        <dbReference type="PIRSR" id="PIRSR605493-1"/>
    </source>
</evidence>
<keyword evidence="3" id="KW-1185">Reference proteome</keyword>
<keyword evidence="1" id="KW-0460">Magnesium</keyword>
<dbReference type="SUPFAM" id="SSF89562">
    <property type="entry name" value="RraA-like"/>
    <property type="match status" value="1"/>
</dbReference>
<dbReference type="AlphaFoldDB" id="A0A366QSV9"/>
<dbReference type="PANTHER" id="PTHR33254:SF28">
    <property type="entry name" value="4-HYDROXY-4-METHYL-2-OXOGLUTARATE ALDOLASE"/>
    <property type="match status" value="1"/>
</dbReference>
<dbReference type="GO" id="GO:0047443">
    <property type="term" value="F:4-hydroxy-4-methyl-2-oxoglutarate aldolase activity"/>
    <property type="evidence" value="ECO:0007669"/>
    <property type="project" value="TreeGrafter"/>
</dbReference>
<feature type="binding site" evidence="1">
    <location>
        <position position="137"/>
    </location>
    <ligand>
        <name>Mg(2+)</name>
        <dbReference type="ChEBI" id="CHEBI:18420"/>
    </ligand>
</feature>
<reference evidence="2 3" key="1">
    <citation type="submission" date="2018-06" db="EMBL/GenBank/DDBJ databases">
        <title>Fusarium incarnatum-equiseti species complex species 28.</title>
        <authorList>
            <person name="Gardiner D.M."/>
        </authorList>
    </citation>
    <scope>NUCLEOTIDE SEQUENCE [LARGE SCALE GENOMIC DNA]</scope>
    <source>
        <strain evidence="2 3">FIESC_28</strain>
    </source>
</reference>
<feature type="binding site" evidence="1">
    <location>
        <begin position="114"/>
        <end position="117"/>
    </location>
    <ligand>
        <name>substrate</name>
    </ligand>
</feature>
<dbReference type="Gene3D" id="3.50.30.40">
    <property type="entry name" value="Ribonuclease E inhibitor RraA/RraA-like"/>
    <property type="match status" value="1"/>
</dbReference>
<evidence type="ECO:0000313" key="2">
    <source>
        <dbReference type="EMBL" id="RBR07226.1"/>
    </source>
</evidence>
<sequence length="239" mass="26083">MASSVLTKLRAYTTYNPPHTLQSPPPLTSIRCDVSDALLKMGISHGGFLPNISMWSPQRQEGDAKLIGPAYTVKFVRNNYTAAPKPKEHYIDTVPKDHVIFISSPHGVFNAVYGGLMSTRAKYCGAAGTVVDGTFRDLQEHRGLDFPVYARNVGTPSPHEVARPSEVNVPVKLQDPALDVTINPGDIIFGDLNGVVCVPKDAVEKILELMPKLVEADENMAKDIAKGMTFSEAKDKHRS</sequence>
<keyword evidence="1" id="KW-0479">Metal-binding</keyword>
<gene>
    <name evidence="2" type="ORF">FIESC28_10725</name>
</gene>
<name>A0A366QSV9_9HYPO</name>
<dbReference type="GO" id="GO:0046872">
    <property type="term" value="F:metal ion binding"/>
    <property type="evidence" value="ECO:0007669"/>
    <property type="project" value="UniProtKB-KW"/>
</dbReference>
<dbReference type="GeneID" id="42000151"/>
<dbReference type="EMBL" id="QKXC01000320">
    <property type="protein sequence ID" value="RBR07226.1"/>
    <property type="molecule type" value="Genomic_DNA"/>
</dbReference>
<dbReference type="InterPro" id="IPR036704">
    <property type="entry name" value="RraA/RraA-like_sf"/>
</dbReference>
<proteinExistence type="predicted"/>
<feature type="binding site" evidence="1">
    <location>
        <position position="136"/>
    </location>
    <ligand>
        <name>substrate</name>
    </ligand>
</feature>
<evidence type="ECO:0000313" key="3">
    <source>
        <dbReference type="Proteomes" id="UP000253153"/>
    </source>
</evidence>